<accession>A0A8S5VGZ0</accession>
<evidence type="ECO:0000256" key="1">
    <source>
        <dbReference type="SAM" id="Coils"/>
    </source>
</evidence>
<name>A0A8S5VGZ0_9CAUD</name>
<proteinExistence type="predicted"/>
<feature type="coiled-coil region" evidence="1">
    <location>
        <begin position="451"/>
        <end position="478"/>
    </location>
</feature>
<organism evidence="2">
    <name type="scientific">Myoviridae sp. ctkfK18</name>
    <dbReference type="NCBI Taxonomy" id="2825165"/>
    <lineage>
        <taxon>Viruses</taxon>
        <taxon>Duplodnaviria</taxon>
        <taxon>Heunggongvirae</taxon>
        <taxon>Uroviricota</taxon>
        <taxon>Caudoviricetes</taxon>
    </lineage>
</organism>
<feature type="coiled-coil region" evidence="1">
    <location>
        <begin position="126"/>
        <end position="153"/>
    </location>
</feature>
<evidence type="ECO:0000313" key="2">
    <source>
        <dbReference type="EMBL" id="DAG05883.1"/>
    </source>
</evidence>
<reference evidence="2" key="1">
    <citation type="journal article" date="2021" name="Proc. Natl. Acad. Sci. U.S.A.">
        <title>A Catalog of Tens of Thousands of Viruses from Human Metagenomes Reveals Hidden Associations with Chronic Diseases.</title>
        <authorList>
            <person name="Tisza M.J."/>
            <person name="Buck C.B."/>
        </authorList>
    </citation>
    <scope>NUCLEOTIDE SEQUENCE</scope>
    <source>
        <strain evidence="2">CtkfK18</strain>
    </source>
</reference>
<dbReference type="EMBL" id="BK016265">
    <property type="protein sequence ID" value="DAG05883.1"/>
    <property type="molecule type" value="Genomic_DNA"/>
</dbReference>
<protein>
    <submittedName>
        <fullName evidence="2">Uncharacterized protein</fullName>
    </submittedName>
</protein>
<keyword evidence="1" id="KW-0175">Coiled coil</keyword>
<sequence>MSNWILDLNKLVNTKDYPDMDLQASAHTIMASYGQSNNEKERENIKGNINLYINNLKDRINDPIIEKKYNILLKLQSELSVLDQTHPIEEVIKPEGPKINTDPENMVMPSNIVVDKRETKKRELSYAEQDELLKMEEEAIEAEQNEAKSEESDITNNLMNDIVIPDKVDLGDGEIIDLHAPAPTKIYDNMPLETEEQTKLRNEALSKLDNVESGFKTPYEVKSEVVKVLVDPNEEKLNEIESIVKEINEDKFTENEKFEYNDALTQFMNTYNSAWIPDEVKNTLLNNSYNKIKEIYNKYKNSNEPKVYPKDEDIIVENDKKIQNMIDEIKTKINYIYHGEILFDYLTQAEELNARKIYGRAMNELVDIAIVEAAFEDLEKFASLSSVRQKDDKKSNEVSESNESLDTSDIITKLRDKAKIKYDSIDRNYLIHNEIDKLDTLFKNINEIYHIEYIEDKIKELDELIDIANKRKDEESLKEDEVQIIELDEDKPKSTRVPNPKVEESNVSFDEIAQLYHKDPDPKILRGNGTKLEKLIKYKNSEVNGRKVYLPDSNYEVIVNQVHDRTQINFMYNMMLQNGVNIDDLEASMKEEFIHILYDHCIFPLQEDITYNEFISNLSPNDLELLFVTFSLVNTKLNKDNILPLHIPYLQCDNCDSTIALKEEIVMDLAQEFRNIYDTERFISNYKIYRNSNFKSIKEAYTSGEYGQVLKLTFKEGSFNYTAYICRPTVQKQLLIKSNNELIAYRSMAVNFTKRASYLRKTMTNIDDLIDYLNTHSYAQFKGDVDYINKNNINLRDPNISEENKLLIENVTSVLTNMEDVLNELSPVFFAALIIDTVVISTGDGFETTFTLNDGDIYEFIEVIKDQLPSEFTQELAERAEEMDYVSKDVKIFFTADEVADKLDFYSIYKKPEDLEKVLRENKAPEEAIKKELKRVEEIKKEFDSTHRCTKCGHGIYKVGYNTLLFFSITNLLN</sequence>